<evidence type="ECO:0000313" key="6">
    <source>
        <dbReference type="Proteomes" id="UP000782880"/>
    </source>
</evidence>
<evidence type="ECO:0000313" key="5">
    <source>
        <dbReference type="EMBL" id="HJG29355.1"/>
    </source>
</evidence>
<dbReference type="GO" id="GO:0005829">
    <property type="term" value="C:cytosol"/>
    <property type="evidence" value="ECO:0007669"/>
    <property type="project" value="TreeGrafter"/>
</dbReference>
<reference evidence="5" key="1">
    <citation type="journal article" date="2021" name="PeerJ">
        <title>Extensive microbial diversity within the chicken gut microbiome revealed by metagenomics and culture.</title>
        <authorList>
            <person name="Gilroy R."/>
            <person name="Ravi A."/>
            <person name="Getino M."/>
            <person name="Pursley I."/>
            <person name="Horton D.L."/>
            <person name="Alikhan N.F."/>
            <person name="Baker D."/>
            <person name="Gharbi K."/>
            <person name="Hall N."/>
            <person name="Watson M."/>
            <person name="Adriaenssens E.M."/>
            <person name="Foster-Nyarko E."/>
            <person name="Jarju S."/>
            <person name="Secka A."/>
            <person name="Antonio M."/>
            <person name="Oren A."/>
            <person name="Chaudhuri R.R."/>
            <person name="La Ragione R."/>
            <person name="Hildebrand F."/>
            <person name="Pallen M.J."/>
        </authorList>
    </citation>
    <scope>NUCLEOTIDE SEQUENCE</scope>
    <source>
        <strain evidence="5">ChiBcec21-2208</strain>
    </source>
</reference>
<keyword evidence="3" id="KW-0326">Glycosidase</keyword>
<comment type="similarity">
    <text evidence="1 4">Belongs to the glycosyl hydrolase 1 family.</text>
</comment>
<sequence length="433" mass="49735">MYVFPKDFLWSASTAWDTLVHDGTGKIAHSENADTAIDFYHHWREDVALMKTIGLNAYRFSISWPRVLPEGTGPVNEAGLRFYRDLCDELLRNGIQPLVTLYHWDLPTALYRQGGWKNPAIADWFARYVEVVSRALGDRVKYWLTFNEPQMFCGLGLKLGVHAPFEHNTDADMMTVTKNILLAHGKAVQVLRKNCPGARVGLAPTGDCCLPRDDSPEEVERARQRSLSPYPNYLMSNTWWADPVFLGKYPAWARERFGEQLYPMTEEEWALVSQPLDFYAYNCYQGTVDFAADPAGYDDYGYQGCPKTANGWNITPQVLYYASKFWFQRYGLPILITENGCAQQDFVMLDGKVHDPQRIDFLHRYLRGLARAVDEGVPVLGYSYWSLFDNFEWAAGYDIRFGLIHVDYKTRQRTLKDSALWYRDVIAANGINL</sequence>
<accession>A0A921INY3</accession>
<protein>
    <submittedName>
        <fullName evidence="5">Family 1 glycosylhydrolase</fullName>
    </submittedName>
</protein>
<proteinExistence type="inferred from homology"/>
<dbReference type="FunFam" id="3.20.20.80:FF:000004">
    <property type="entry name" value="Beta-glucosidase 6-phospho-beta-glucosidase"/>
    <property type="match status" value="1"/>
</dbReference>
<evidence type="ECO:0000256" key="2">
    <source>
        <dbReference type="ARBA" id="ARBA00022801"/>
    </source>
</evidence>
<dbReference type="Pfam" id="PF00232">
    <property type="entry name" value="Glyco_hydro_1"/>
    <property type="match status" value="1"/>
</dbReference>
<dbReference type="InterPro" id="IPR017853">
    <property type="entry name" value="GH"/>
</dbReference>
<dbReference type="SUPFAM" id="SSF51445">
    <property type="entry name" value="(Trans)glycosidases"/>
    <property type="match status" value="1"/>
</dbReference>
<comment type="caution">
    <text evidence="5">The sequence shown here is derived from an EMBL/GenBank/DDBJ whole genome shotgun (WGS) entry which is preliminary data.</text>
</comment>
<evidence type="ECO:0000256" key="3">
    <source>
        <dbReference type="ARBA" id="ARBA00023295"/>
    </source>
</evidence>
<dbReference type="Proteomes" id="UP000782880">
    <property type="component" value="Unassembled WGS sequence"/>
</dbReference>
<dbReference type="GO" id="GO:0016052">
    <property type="term" value="P:carbohydrate catabolic process"/>
    <property type="evidence" value="ECO:0007669"/>
    <property type="project" value="TreeGrafter"/>
</dbReference>
<dbReference type="GO" id="GO:0008422">
    <property type="term" value="F:beta-glucosidase activity"/>
    <property type="evidence" value="ECO:0007669"/>
    <property type="project" value="TreeGrafter"/>
</dbReference>
<dbReference type="InterPro" id="IPR001360">
    <property type="entry name" value="Glyco_hydro_1"/>
</dbReference>
<dbReference type="Gene3D" id="3.20.20.80">
    <property type="entry name" value="Glycosidases"/>
    <property type="match status" value="1"/>
</dbReference>
<name>A0A921INY3_9FIRM</name>
<evidence type="ECO:0000256" key="1">
    <source>
        <dbReference type="ARBA" id="ARBA00010838"/>
    </source>
</evidence>
<reference evidence="5" key="2">
    <citation type="submission" date="2021-09" db="EMBL/GenBank/DDBJ databases">
        <authorList>
            <person name="Gilroy R."/>
        </authorList>
    </citation>
    <scope>NUCLEOTIDE SEQUENCE</scope>
    <source>
        <strain evidence="5">ChiBcec21-2208</strain>
    </source>
</reference>
<dbReference type="PRINTS" id="PR00131">
    <property type="entry name" value="GLHYDRLASE1"/>
</dbReference>
<evidence type="ECO:0000256" key="4">
    <source>
        <dbReference type="RuleBase" id="RU003690"/>
    </source>
</evidence>
<dbReference type="AlphaFoldDB" id="A0A921INY3"/>
<keyword evidence="2" id="KW-0378">Hydrolase</keyword>
<organism evidence="5 6">
    <name type="scientific">Subdoligranulum variabile</name>
    <dbReference type="NCBI Taxonomy" id="214851"/>
    <lineage>
        <taxon>Bacteria</taxon>
        <taxon>Bacillati</taxon>
        <taxon>Bacillota</taxon>
        <taxon>Clostridia</taxon>
        <taxon>Eubacteriales</taxon>
        <taxon>Oscillospiraceae</taxon>
        <taxon>Subdoligranulum</taxon>
    </lineage>
</organism>
<dbReference type="PANTHER" id="PTHR10353:SF36">
    <property type="entry name" value="LP05116P"/>
    <property type="match status" value="1"/>
</dbReference>
<gene>
    <name evidence="5" type="ORF">K8V20_12025</name>
</gene>
<dbReference type="EMBL" id="DYVE01000306">
    <property type="protein sequence ID" value="HJG29355.1"/>
    <property type="molecule type" value="Genomic_DNA"/>
</dbReference>
<dbReference type="PANTHER" id="PTHR10353">
    <property type="entry name" value="GLYCOSYL HYDROLASE"/>
    <property type="match status" value="1"/>
</dbReference>